<dbReference type="EMBL" id="CP146023">
    <property type="protein sequence ID" value="WWQ69625.1"/>
    <property type="molecule type" value="Genomic_DNA"/>
</dbReference>
<dbReference type="Proteomes" id="UP001432251">
    <property type="component" value="Plasmid p1"/>
</dbReference>
<keyword evidence="2" id="KW-1185">Reference proteome</keyword>
<evidence type="ECO:0000313" key="2">
    <source>
        <dbReference type="Proteomes" id="UP001432251"/>
    </source>
</evidence>
<name>A0ACD5ARI7_9ACTN</name>
<evidence type="ECO:0000313" key="1">
    <source>
        <dbReference type="EMBL" id="WWQ69625.1"/>
    </source>
</evidence>
<protein>
    <submittedName>
        <fullName evidence="1">Uncharacterized protein</fullName>
    </submittedName>
</protein>
<reference evidence="1" key="1">
    <citation type="journal article" date="2025" name="Int. J. Syst. Evol. Microbiol.">
        <title>Streptomyces citrinus sp. nov., with yellow diffusible pigment.</title>
        <authorList>
            <person name="He Y."/>
            <person name="Yang E."/>
            <person name="Xu J."/>
            <person name="Sun Y."/>
            <person name="Sun L."/>
        </authorList>
    </citation>
    <scope>NUCLEOTIDE SEQUENCE</scope>
    <source>
        <strain evidence="1">Q6</strain>
    </source>
</reference>
<accession>A0ACD5ARI7</accession>
<keyword evidence="1" id="KW-0614">Plasmid</keyword>
<organism evidence="1 2">
    <name type="scientific">Streptomyces citrinus</name>
    <dbReference type="NCBI Taxonomy" id="3118173"/>
    <lineage>
        <taxon>Bacteria</taxon>
        <taxon>Bacillati</taxon>
        <taxon>Actinomycetota</taxon>
        <taxon>Actinomycetes</taxon>
        <taxon>Kitasatosporales</taxon>
        <taxon>Streptomycetaceae</taxon>
        <taxon>Streptomyces</taxon>
    </lineage>
</organism>
<gene>
    <name evidence="1" type="ORF">V2W30_41425</name>
</gene>
<proteinExistence type="predicted"/>
<sequence>MSTHVMPAEVHAEPPSEGEAEQIQAAFDEMWRSVVRAGGVVSARSMAAAAPAFEAGWIAGVRSGSTGLALQGVPLPYGTLEMAFMAVERPLMVFDHVRYHGSCEDAHGPYVVCGIVQEPGEEGGVRTAYELGRYEAGQLVVKLHNVRAQSITGGSGLFDVGV</sequence>
<geneLocation type="plasmid" evidence="1 2">
    <name>p1</name>
</geneLocation>